<dbReference type="PANTHER" id="PTHR32089:SF112">
    <property type="entry name" value="LYSOZYME-LIKE PROTEIN-RELATED"/>
    <property type="match status" value="1"/>
</dbReference>
<keyword evidence="5" id="KW-1185">Reference proteome</keyword>
<dbReference type="InterPro" id="IPR004089">
    <property type="entry name" value="MCPsignal_dom"/>
</dbReference>
<dbReference type="PANTHER" id="PTHR32089">
    <property type="entry name" value="METHYL-ACCEPTING CHEMOTAXIS PROTEIN MCPB"/>
    <property type="match status" value="1"/>
</dbReference>
<evidence type="ECO:0000313" key="5">
    <source>
        <dbReference type="Proteomes" id="UP000048984"/>
    </source>
</evidence>
<dbReference type="SMART" id="SM00283">
    <property type="entry name" value="MA"/>
    <property type="match status" value="1"/>
</dbReference>
<proteinExistence type="predicted"/>
<dbReference type="AlphaFoldDB" id="A0A0P6VS78"/>
<evidence type="ECO:0000256" key="1">
    <source>
        <dbReference type="ARBA" id="ARBA00023224"/>
    </source>
</evidence>
<dbReference type="RefSeq" id="WP_054360201.1">
    <property type="nucleotide sequence ID" value="NZ_LJYW01000001.1"/>
</dbReference>
<gene>
    <name evidence="4" type="ORF">ABB55_18960</name>
</gene>
<dbReference type="SUPFAM" id="SSF58104">
    <property type="entry name" value="Methyl-accepting chemotaxis protein (MCP) signaling domain"/>
    <property type="match status" value="1"/>
</dbReference>
<feature type="domain" description="Methyl-accepting transducer" evidence="3">
    <location>
        <begin position="88"/>
        <end position="291"/>
    </location>
</feature>
<dbReference type="Gene3D" id="1.10.287.950">
    <property type="entry name" value="Methyl-accepting chemotaxis protein"/>
    <property type="match status" value="1"/>
</dbReference>
<dbReference type="PROSITE" id="PS50111">
    <property type="entry name" value="CHEMOTAXIS_TRANSDUC_2"/>
    <property type="match status" value="1"/>
</dbReference>
<reference evidence="4 5" key="2">
    <citation type="submission" date="2015-10" db="EMBL/GenBank/DDBJ databases">
        <title>Draft Genome Sequence of Prosthecomicrobium hirschii ATCC 27832.</title>
        <authorList>
            <person name="Daniel J."/>
            <person name="Givan S.A."/>
            <person name="Brun Y.V."/>
            <person name="Brown P.J."/>
        </authorList>
    </citation>
    <scope>NUCLEOTIDE SEQUENCE [LARGE SCALE GENOMIC DNA]</scope>
    <source>
        <strain evidence="4 5">16</strain>
    </source>
</reference>
<organism evidence="4 5">
    <name type="scientific">Prosthecodimorpha hirschii</name>
    <dbReference type="NCBI Taxonomy" id="665126"/>
    <lineage>
        <taxon>Bacteria</taxon>
        <taxon>Pseudomonadati</taxon>
        <taxon>Pseudomonadota</taxon>
        <taxon>Alphaproteobacteria</taxon>
        <taxon>Hyphomicrobiales</taxon>
        <taxon>Ancalomicrobiaceae</taxon>
        <taxon>Prosthecodimorpha</taxon>
    </lineage>
</organism>
<dbReference type="GO" id="GO:0007165">
    <property type="term" value="P:signal transduction"/>
    <property type="evidence" value="ECO:0007669"/>
    <property type="project" value="UniProtKB-KW"/>
</dbReference>
<dbReference type="EMBL" id="LJYW01000001">
    <property type="protein sequence ID" value="KPL54036.1"/>
    <property type="molecule type" value="Genomic_DNA"/>
</dbReference>
<dbReference type="GO" id="GO:0016020">
    <property type="term" value="C:membrane"/>
    <property type="evidence" value="ECO:0007669"/>
    <property type="project" value="InterPro"/>
</dbReference>
<dbReference type="STRING" id="665126.ABB55_18960"/>
<keyword evidence="1 2" id="KW-0807">Transducer</keyword>
<evidence type="ECO:0000313" key="4">
    <source>
        <dbReference type="EMBL" id="KPL54036.1"/>
    </source>
</evidence>
<evidence type="ECO:0000256" key="2">
    <source>
        <dbReference type="PROSITE-ProRule" id="PRU00284"/>
    </source>
</evidence>
<accession>A0A0P6VS78</accession>
<reference evidence="4 5" key="1">
    <citation type="submission" date="2015-09" db="EMBL/GenBank/DDBJ databases">
        <authorList>
            <person name="Jackson K.R."/>
            <person name="Lunt B.L."/>
            <person name="Fisher J.N.B."/>
            <person name="Gardner A.V."/>
            <person name="Bailey M.E."/>
            <person name="Deus L.M."/>
            <person name="Earl A.S."/>
            <person name="Gibby P.D."/>
            <person name="Hartmann K.A."/>
            <person name="Liu J.E."/>
            <person name="Manci A.M."/>
            <person name="Nielsen D.A."/>
            <person name="Solomon M.B."/>
            <person name="Breakwell D.P."/>
            <person name="Burnett S.H."/>
            <person name="Grose J.H."/>
        </authorList>
    </citation>
    <scope>NUCLEOTIDE SEQUENCE [LARGE SCALE GENOMIC DNA]</scope>
    <source>
        <strain evidence="4 5">16</strain>
    </source>
</reference>
<sequence>MFGRKMTARQTGAEEMRAEAALTRLAQLEGELGQSRAAAEERDGLKARLVEWFGNAVEQSASLSELLCLMAWSNGNVRKLSGETVAISGAVEEMARTIQNIAELSGSAHGRASDARGIVNGGVEQARSAGRAMADIADAFSGLDRRMGQLGNAIETIGGFAKEIETISGQTKLLALNATIEAARAGEAGRGFAVVAAEVKQLSEATSRTTELIRGQLAGLTGVMHDMLDAMVVGGNKVRDGGQTFDRVVGGMEQIRDCVDRVTTDVSSITHMLSDQQIATDSIAKNLTEIARLAAQNETDSTAAADAIKKAEVAVSGMLDQGRAAAVEHYEVRRLRADHLLWKQHLAECLVGILKLDPTRFAADVAPLGPHFRAVTDPTVTGTPAWNALSGLAQSMGRDAIAMVRAVAGGDMGKAIEAYMAMDKASGEAQVELGRLVAGLRPAR</sequence>
<protein>
    <recommendedName>
        <fullName evidence="3">Methyl-accepting transducer domain-containing protein</fullName>
    </recommendedName>
</protein>
<evidence type="ECO:0000259" key="3">
    <source>
        <dbReference type="PROSITE" id="PS50111"/>
    </source>
</evidence>
<comment type="caution">
    <text evidence="4">The sequence shown here is derived from an EMBL/GenBank/DDBJ whole genome shotgun (WGS) entry which is preliminary data.</text>
</comment>
<dbReference type="Pfam" id="PF00015">
    <property type="entry name" value="MCPsignal"/>
    <property type="match status" value="1"/>
</dbReference>
<dbReference type="Proteomes" id="UP000048984">
    <property type="component" value="Unassembled WGS sequence"/>
</dbReference>
<name>A0A0P6VS78_9HYPH</name>